<feature type="domain" description="Amidohydrolase 3" evidence="2">
    <location>
        <begin position="301"/>
        <end position="404"/>
    </location>
</feature>
<dbReference type="InterPro" id="IPR013108">
    <property type="entry name" value="Amidohydro_3"/>
</dbReference>
<evidence type="ECO:0000313" key="4">
    <source>
        <dbReference type="Proteomes" id="UP000564378"/>
    </source>
</evidence>
<keyword evidence="4" id="KW-1185">Reference proteome</keyword>
<dbReference type="InterPro" id="IPR011059">
    <property type="entry name" value="Metal-dep_hydrolase_composite"/>
</dbReference>
<protein>
    <submittedName>
        <fullName evidence="3">Amidohydrolase family protein</fullName>
    </submittedName>
</protein>
<dbReference type="PANTHER" id="PTHR43135:SF3">
    <property type="entry name" value="ALPHA-D-RIBOSE 1-METHYLPHOSPHONATE 5-TRIPHOSPHATE DIPHOSPHATASE"/>
    <property type="match status" value="1"/>
</dbReference>
<dbReference type="SUPFAM" id="SSF51338">
    <property type="entry name" value="Composite domain of metallo-dependent hydrolases"/>
    <property type="match status" value="1"/>
</dbReference>
<dbReference type="RefSeq" id="WP_185801629.1">
    <property type="nucleotide sequence ID" value="NZ_JACJVJ010000002.1"/>
</dbReference>
<dbReference type="PANTHER" id="PTHR43135">
    <property type="entry name" value="ALPHA-D-RIBOSE 1-METHYLPHOSPHONATE 5-TRIPHOSPHATE DIPHOSPHATASE"/>
    <property type="match status" value="1"/>
</dbReference>
<dbReference type="Gene3D" id="2.30.40.10">
    <property type="entry name" value="Urease, subunit C, domain 1"/>
    <property type="match status" value="1"/>
</dbReference>
<evidence type="ECO:0000313" key="3">
    <source>
        <dbReference type="EMBL" id="MBC2778369.1"/>
    </source>
</evidence>
<dbReference type="EMBL" id="JACJVJ010000002">
    <property type="protein sequence ID" value="MBC2778369.1"/>
    <property type="molecule type" value="Genomic_DNA"/>
</dbReference>
<sequence length="433" mass="44978">MKILLALLALVLAAPLAAQSVAIIGGTVVVGDGGDPIPNGTVVLRGGRVVAAGANVAVPAGAQIVDATGRWVTPGIVGGFTRLGLVEVSLEPSTNDSGASSSPFSAGLDIEPAINPMGSAISTNRTGGVTRAIVAPTTTSTIFGGQGAIIDLGDDMEAVMQPRAFQFVELGETGASRAGGSRSASHAMLRNAFDQAAAYARNPAGYGMGNSREALLNSRDAAALVPVIRGEVPMLVHVEQARDILNVLALREDYPRLRLVLVGGAEGWRVAPQIAAARVPVIASALIDLPESFEQLAATQSNIGRMRDAGVEVAIGMINDNDAHYLYLATQYAGNLVALNRIPGATGLSWGEAFAAISSVPAEIMGLGGEIGSLRAGRRADVVIWDGDPLELSSNVDMVMIDGVEQSLVSRQSRLRDRYLSIGERQLPQAYEW</sequence>
<organism evidence="3 4">
    <name type="scientific">Parasphingopyxis marina</name>
    <dbReference type="NCBI Taxonomy" id="2761622"/>
    <lineage>
        <taxon>Bacteria</taxon>
        <taxon>Pseudomonadati</taxon>
        <taxon>Pseudomonadota</taxon>
        <taxon>Alphaproteobacteria</taxon>
        <taxon>Sphingomonadales</taxon>
        <taxon>Sphingomonadaceae</taxon>
        <taxon>Parasphingopyxis</taxon>
    </lineage>
</organism>
<dbReference type="InterPro" id="IPR032466">
    <property type="entry name" value="Metal_Hydrolase"/>
</dbReference>
<feature type="chain" id="PRO_5032364992" evidence="1">
    <location>
        <begin position="19"/>
        <end position="433"/>
    </location>
</feature>
<dbReference type="AlphaFoldDB" id="A0A842I129"/>
<keyword evidence="3" id="KW-0378">Hydrolase</keyword>
<gene>
    <name evidence="3" type="ORF">H6P80_12145</name>
</gene>
<feature type="signal peptide" evidence="1">
    <location>
        <begin position="1"/>
        <end position="18"/>
    </location>
</feature>
<accession>A0A842I129</accession>
<dbReference type="GO" id="GO:0016810">
    <property type="term" value="F:hydrolase activity, acting on carbon-nitrogen (but not peptide) bonds"/>
    <property type="evidence" value="ECO:0007669"/>
    <property type="project" value="InterPro"/>
</dbReference>
<keyword evidence="1" id="KW-0732">Signal</keyword>
<dbReference type="Pfam" id="PF07969">
    <property type="entry name" value="Amidohydro_3"/>
    <property type="match status" value="1"/>
</dbReference>
<dbReference type="Proteomes" id="UP000564378">
    <property type="component" value="Unassembled WGS sequence"/>
</dbReference>
<evidence type="ECO:0000256" key="1">
    <source>
        <dbReference type="SAM" id="SignalP"/>
    </source>
</evidence>
<name>A0A842I129_9SPHN</name>
<reference evidence="3 4" key="1">
    <citation type="submission" date="2020-08" db="EMBL/GenBank/DDBJ databases">
        <title>Draft genome sequence of Parasphingopyxis sp. GrpM-11.</title>
        <authorList>
            <person name="Oh J."/>
            <person name="Roh D.-H."/>
        </authorList>
    </citation>
    <scope>NUCLEOTIDE SEQUENCE [LARGE SCALE GENOMIC DNA]</scope>
    <source>
        <strain evidence="3 4">GrpM-11</strain>
    </source>
</reference>
<evidence type="ECO:0000259" key="2">
    <source>
        <dbReference type="Pfam" id="PF07969"/>
    </source>
</evidence>
<dbReference type="InterPro" id="IPR051781">
    <property type="entry name" value="Metallo-dep_Hydrolase"/>
</dbReference>
<comment type="caution">
    <text evidence="3">The sequence shown here is derived from an EMBL/GenBank/DDBJ whole genome shotgun (WGS) entry which is preliminary data.</text>
</comment>
<dbReference type="Gene3D" id="3.20.20.140">
    <property type="entry name" value="Metal-dependent hydrolases"/>
    <property type="match status" value="1"/>
</dbReference>
<proteinExistence type="predicted"/>
<dbReference type="SUPFAM" id="SSF51556">
    <property type="entry name" value="Metallo-dependent hydrolases"/>
    <property type="match status" value="1"/>
</dbReference>